<dbReference type="Gene3D" id="3.40.50.300">
    <property type="entry name" value="P-loop containing nucleotide triphosphate hydrolases"/>
    <property type="match status" value="2"/>
</dbReference>
<dbReference type="PANTHER" id="PTHR24031">
    <property type="entry name" value="RNA HELICASE"/>
    <property type="match status" value="1"/>
</dbReference>
<feature type="compositionally biased region" description="Basic and acidic residues" evidence="7">
    <location>
        <begin position="51"/>
        <end position="60"/>
    </location>
</feature>
<protein>
    <recommendedName>
        <fullName evidence="6">ATP-dependent RNA helicase</fullName>
        <ecNumber evidence="6">3.6.4.13</ecNumber>
    </recommendedName>
</protein>
<sequence>MAGLYKRYIPPKVGGNYIISNSALQAAAPVLKPPPKPKAVVPVPEKKRKRERTEDEVAERKAKKLRNKGVDATKESVLKAQAEAKEQKKGQSETAALAVAPKNVPQVAVQNGNDGVVNLEDGVIMVDAEAEVEAAGDKKMSMKKRHKLEKEARKARKEAEKTADDGGREVEAVAVNGNAILEHSKINVRAEEPMQAADQKPDSATNGTTVLQPKKRRHKLEEVLKQADSDPIPDADHVKNLSTKHTTVLDKYSKSTSRPHDSKPSIDDDLVSAEGPVLRDLVPIPQPEKVSAPDFVADDSALPAWLAKPEVIAGDSRAAFVSLHLDDKVLLRLFELGFTEAMPVQQALIPLLLPPGSAGAKFFPATESVLPDLAVSAATGSGKTIAYLLPMIEALKQANSRTGKLGGLVVVPTRELVEQVVTVAKGLVKGSNVTIGAATGIRKLKDEQDTLIRRSQKHDPTGYRGLMTKAHRRNYPPNEEDADFEDYLDELENEDPREVRRLEDVVSGSADHIPVYTSTATILICTPGRLLEHISSTLGFTLAHLEWLVLDEADKLLDQQYDGFLEAINAELEREKTAEEQSPRERLLRQKGWWHEHTGERRVRKVVLSATMTMDVSKLLGLRLIRPRLIVVRGSGNDAEVSVVEETAEIANGEAVEVKQVGDRFELPPTLREYCVPVPEGGESEKPLYLVELLDRHIMPAKSGGAVKPVLTADKDESALSDSSEPDDSASSSDLSSDTEDDASDSSSSASDEAGEDEGANETAPEPAVHPARAALFAPKVPAWQVDGAPAPTILIFTSSNETVTRLAHLLRKLRPEWSPYISTLTKDKQKKQRQKKLLSATNPTITISTDRSARGLDALNARSITHVISYDVPRTVEGYVHRVGRTARAGRGGEAWTVYSYKEAKWFLSTCVYDRRVGRKREVEKRRLGLEGELGGVGMRGVYEGVIGEMGEEVWGGGGGRGGRREA</sequence>
<feature type="region of interest" description="Disordered" evidence="7">
    <location>
        <begin position="133"/>
        <end position="168"/>
    </location>
</feature>
<gene>
    <name evidence="10" type="ORF">LTR62_008032</name>
</gene>
<evidence type="ECO:0000256" key="7">
    <source>
        <dbReference type="SAM" id="MobiDB-lite"/>
    </source>
</evidence>
<feature type="compositionally biased region" description="Basic and acidic residues" evidence="7">
    <location>
        <begin position="148"/>
        <end position="168"/>
    </location>
</feature>
<dbReference type="SMART" id="SM00490">
    <property type="entry name" value="HELICc"/>
    <property type="match status" value="1"/>
</dbReference>
<feature type="compositionally biased region" description="Basic and acidic residues" evidence="7">
    <location>
        <begin position="249"/>
        <end position="266"/>
    </location>
</feature>
<dbReference type="PROSITE" id="PS00039">
    <property type="entry name" value="DEAD_ATP_HELICASE"/>
    <property type="match status" value="1"/>
</dbReference>
<dbReference type="GO" id="GO:0016787">
    <property type="term" value="F:hydrolase activity"/>
    <property type="evidence" value="ECO:0007669"/>
    <property type="project" value="UniProtKB-KW"/>
</dbReference>
<dbReference type="GO" id="GO:0003724">
    <property type="term" value="F:RNA helicase activity"/>
    <property type="evidence" value="ECO:0007669"/>
    <property type="project" value="UniProtKB-EC"/>
</dbReference>
<dbReference type="Proteomes" id="UP001310890">
    <property type="component" value="Unassembled WGS sequence"/>
</dbReference>
<dbReference type="InterPro" id="IPR027417">
    <property type="entry name" value="P-loop_NTPase"/>
</dbReference>
<dbReference type="Pfam" id="PF00271">
    <property type="entry name" value="Helicase_C"/>
    <property type="match status" value="1"/>
</dbReference>
<proteinExistence type="inferred from homology"/>
<comment type="similarity">
    <text evidence="6">Belongs to the DEAD box helicase family.</text>
</comment>
<evidence type="ECO:0000256" key="2">
    <source>
        <dbReference type="ARBA" id="ARBA00022801"/>
    </source>
</evidence>
<dbReference type="AlphaFoldDB" id="A0AAN7YJ17"/>
<dbReference type="PROSITE" id="PS51194">
    <property type="entry name" value="HELICASE_CTER"/>
    <property type="match status" value="1"/>
</dbReference>
<keyword evidence="5 6" id="KW-0694">RNA-binding</keyword>
<dbReference type="EC" id="3.6.4.13" evidence="6"/>
<evidence type="ECO:0000313" key="11">
    <source>
        <dbReference type="Proteomes" id="UP001310890"/>
    </source>
</evidence>
<keyword evidence="2 6" id="KW-0378">Hydrolase</keyword>
<name>A0AAN7YJ17_9PEZI</name>
<dbReference type="SMART" id="SM00487">
    <property type="entry name" value="DEXDc"/>
    <property type="match status" value="1"/>
</dbReference>
<dbReference type="InterPro" id="IPR014001">
    <property type="entry name" value="Helicase_ATP-bd"/>
</dbReference>
<feature type="region of interest" description="Disordered" evidence="7">
    <location>
        <begin position="193"/>
        <end position="217"/>
    </location>
</feature>
<dbReference type="InterPro" id="IPR000629">
    <property type="entry name" value="RNA-helicase_DEAD-box_CS"/>
</dbReference>
<dbReference type="GO" id="GO:0003723">
    <property type="term" value="F:RNA binding"/>
    <property type="evidence" value="ECO:0007669"/>
    <property type="project" value="UniProtKB-UniRule"/>
</dbReference>
<accession>A0AAN7YJ17</accession>
<feature type="region of interest" description="Disordered" evidence="7">
    <location>
        <begin position="29"/>
        <end position="74"/>
    </location>
</feature>
<keyword evidence="3 6" id="KW-0347">Helicase</keyword>
<evidence type="ECO:0000256" key="5">
    <source>
        <dbReference type="ARBA" id="ARBA00022884"/>
    </source>
</evidence>
<keyword evidence="1 6" id="KW-0547">Nucleotide-binding</keyword>
<feature type="domain" description="Helicase ATP-binding" evidence="8">
    <location>
        <begin position="364"/>
        <end position="630"/>
    </location>
</feature>
<comment type="catalytic activity">
    <reaction evidence="6">
        <text>ATP + H2O = ADP + phosphate + H(+)</text>
        <dbReference type="Rhea" id="RHEA:13065"/>
        <dbReference type="ChEBI" id="CHEBI:15377"/>
        <dbReference type="ChEBI" id="CHEBI:15378"/>
        <dbReference type="ChEBI" id="CHEBI:30616"/>
        <dbReference type="ChEBI" id="CHEBI:43474"/>
        <dbReference type="ChEBI" id="CHEBI:456216"/>
        <dbReference type="EC" id="3.6.4.13"/>
    </reaction>
</comment>
<comment type="caution">
    <text evidence="10">The sequence shown here is derived from an EMBL/GenBank/DDBJ whole genome shotgun (WGS) entry which is preliminary data.</text>
</comment>
<feature type="compositionally biased region" description="Polar residues" evidence="7">
    <location>
        <begin position="202"/>
        <end position="211"/>
    </location>
</feature>
<feature type="region of interest" description="Disordered" evidence="7">
    <location>
        <begin position="249"/>
        <end position="270"/>
    </location>
</feature>
<comment type="function">
    <text evidence="6">RNA helicase.</text>
</comment>
<evidence type="ECO:0000256" key="3">
    <source>
        <dbReference type="ARBA" id="ARBA00022806"/>
    </source>
</evidence>
<evidence type="ECO:0000313" key="10">
    <source>
        <dbReference type="EMBL" id="KAK5116483.1"/>
    </source>
</evidence>
<dbReference type="PROSITE" id="PS51192">
    <property type="entry name" value="HELICASE_ATP_BIND_1"/>
    <property type="match status" value="1"/>
</dbReference>
<dbReference type="EMBL" id="JAVRRL010000008">
    <property type="protein sequence ID" value="KAK5116483.1"/>
    <property type="molecule type" value="Genomic_DNA"/>
</dbReference>
<feature type="domain" description="Helicase C-terminal" evidence="9">
    <location>
        <begin position="785"/>
        <end position="930"/>
    </location>
</feature>
<comment type="domain">
    <text evidence="6">The Q motif is unique to and characteristic of the DEAD box family of RNA helicases and controls ATP binding and hydrolysis.</text>
</comment>
<evidence type="ECO:0000259" key="9">
    <source>
        <dbReference type="PROSITE" id="PS51194"/>
    </source>
</evidence>
<evidence type="ECO:0000256" key="6">
    <source>
        <dbReference type="RuleBase" id="RU365068"/>
    </source>
</evidence>
<feature type="region of interest" description="Disordered" evidence="7">
    <location>
        <begin position="709"/>
        <end position="768"/>
    </location>
</feature>
<dbReference type="GO" id="GO:0005524">
    <property type="term" value="F:ATP binding"/>
    <property type="evidence" value="ECO:0007669"/>
    <property type="project" value="UniProtKB-UniRule"/>
</dbReference>
<keyword evidence="4 6" id="KW-0067">ATP-binding</keyword>
<dbReference type="InterPro" id="IPR011545">
    <property type="entry name" value="DEAD/DEAH_box_helicase_dom"/>
</dbReference>
<dbReference type="Pfam" id="PF00270">
    <property type="entry name" value="DEAD"/>
    <property type="match status" value="2"/>
</dbReference>
<evidence type="ECO:0000256" key="4">
    <source>
        <dbReference type="ARBA" id="ARBA00022840"/>
    </source>
</evidence>
<dbReference type="SUPFAM" id="SSF52540">
    <property type="entry name" value="P-loop containing nucleoside triphosphate hydrolases"/>
    <property type="match status" value="2"/>
</dbReference>
<reference evidence="10" key="1">
    <citation type="submission" date="2023-08" db="EMBL/GenBank/DDBJ databases">
        <title>Black Yeasts Isolated from many extreme environments.</title>
        <authorList>
            <person name="Coleine C."/>
            <person name="Stajich J.E."/>
            <person name="Selbmann L."/>
        </authorList>
    </citation>
    <scope>NUCLEOTIDE SEQUENCE</scope>
    <source>
        <strain evidence="10">CCFEE 5401</strain>
    </source>
</reference>
<dbReference type="InterPro" id="IPR001650">
    <property type="entry name" value="Helicase_C-like"/>
</dbReference>
<organism evidence="10 11">
    <name type="scientific">Meristemomyces frigidus</name>
    <dbReference type="NCBI Taxonomy" id="1508187"/>
    <lineage>
        <taxon>Eukaryota</taxon>
        <taxon>Fungi</taxon>
        <taxon>Dikarya</taxon>
        <taxon>Ascomycota</taxon>
        <taxon>Pezizomycotina</taxon>
        <taxon>Dothideomycetes</taxon>
        <taxon>Dothideomycetidae</taxon>
        <taxon>Mycosphaerellales</taxon>
        <taxon>Teratosphaeriaceae</taxon>
        <taxon>Meristemomyces</taxon>
    </lineage>
</organism>
<evidence type="ECO:0000256" key="1">
    <source>
        <dbReference type="ARBA" id="ARBA00022741"/>
    </source>
</evidence>
<evidence type="ECO:0000259" key="8">
    <source>
        <dbReference type="PROSITE" id="PS51192"/>
    </source>
</evidence>